<dbReference type="InterPro" id="IPR029045">
    <property type="entry name" value="ClpP/crotonase-like_dom_sf"/>
</dbReference>
<dbReference type="PANTHER" id="PTHR43176">
    <property type="entry name" value="3-HYDROXYISOBUTYRYL-COA HYDROLASE-RELATED"/>
    <property type="match status" value="1"/>
</dbReference>
<keyword evidence="6" id="KW-1185">Reference proteome</keyword>
<evidence type="ECO:0000256" key="3">
    <source>
        <dbReference type="ARBA" id="ARBA00022801"/>
    </source>
</evidence>
<sequence>MTAESPVLFDTLTTRSGHKIGVLTLNAPKAMNAVDLTMVNLIDKQLKRWEKSDKLVAVLMRGAGDKAFCAGGDIRQLYDSMQAEGEDHCRYADNFFSGEYGKNYRVHLFSKPLIAWGNGFVMGGGLGLFIGANHRVGTETLKLAWPEVRIGLFPDVAASWYLSRLPYPAGHWMGLSGSHMNAVDCKDLKLTHYCLTHAQQDEVLAQLRQQDWSDNQAANNHTVRALLHALETPVVESMPVSQLQPVQAELDELFACDDLSKIAARFAQHRSENVWLQQGLDNFKAGCPATAHLIMEQLHRGKQMSLKEVVQWELVLAYQSVRHPDFAEGIRAMVVDKDFKPRWQHAHVDDVPASWIEALMHSPWPQDKHPLAHI</sequence>
<dbReference type="Pfam" id="PF16113">
    <property type="entry name" value="ECH_2"/>
    <property type="match status" value="1"/>
</dbReference>
<dbReference type="EMBL" id="JAOANI010000028">
    <property type="protein sequence ID" value="MCT7360802.1"/>
    <property type="molecule type" value="Genomic_DNA"/>
</dbReference>
<protein>
    <recommendedName>
        <fullName evidence="2">3-hydroxyisobutyryl-CoA hydrolase</fullName>
        <ecNumber evidence="2">3.1.2.4</ecNumber>
    </recommendedName>
</protein>
<proteinExistence type="predicted"/>
<dbReference type="Proteomes" id="UP001147830">
    <property type="component" value="Unassembled WGS sequence"/>
</dbReference>
<feature type="domain" description="Enoyl-CoA hydratase/isomerase" evidence="4">
    <location>
        <begin position="20"/>
        <end position="359"/>
    </location>
</feature>
<reference evidence="5" key="2">
    <citation type="submission" date="2022-08" db="EMBL/GenBank/DDBJ databases">
        <authorList>
            <person name="Dong C."/>
        </authorList>
    </citation>
    <scope>NUCLEOTIDE SEQUENCE</scope>
    <source>
        <strain evidence="5">59MF3M-4</strain>
    </source>
</reference>
<dbReference type="GO" id="GO:0005829">
    <property type="term" value="C:cytosol"/>
    <property type="evidence" value="ECO:0007669"/>
    <property type="project" value="TreeGrafter"/>
</dbReference>
<evidence type="ECO:0000256" key="2">
    <source>
        <dbReference type="ARBA" id="ARBA00011915"/>
    </source>
</evidence>
<dbReference type="PANTHER" id="PTHR43176:SF3">
    <property type="entry name" value="3-HYDROXYISOBUTYRYL-COA HYDROLASE, MITOCHONDRIAL"/>
    <property type="match status" value="1"/>
</dbReference>
<comment type="caution">
    <text evidence="5">The sequence shown here is derived from an EMBL/GenBank/DDBJ whole genome shotgun (WGS) entry which is preliminary data.</text>
</comment>
<dbReference type="GO" id="GO:0006574">
    <property type="term" value="P:L-valine catabolic process"/>
    <property type="evidence" value="ECO:0007669"/>
    <property type="project" value="TreeGrafter"/>
</dbReference>
<evidence type="ECO:0000313" key="5">
    <source>
        <dbReference type="EMBL" id="MCT7360802.1"/>
    </source>
</evidence>
<name>A0A9X2WI19_9GAMM</name>
<evidence type="ECO:0000313" key="6">
    <source>
        <dbReference type="Proteomes" id="UP001147830"/>
    </source>
</evidence>
<gene>
    <name evidence="5" type="ORF">NYR02_17410</name>
</gene>
<evidence type="ECO:0000259" key="4">
    <source>
        <dbReference type="Pfam" id="PF16113"/>
    </source>
</evidence>
<evidence type="ECO:0000256" key="1">
    <source>
        <dbReference type="ARBA" id="ARBA00001709"/>
    </source>
</evidence>
<dbReference type="RefSeq" id="WP_260977625.1">
    <property type="nucleotide sequence ID" value="NZ_JAOANI010000028.1"/>
</dbReference>
<comment type="catalytic activity">
    <reaction evidence="1">
        <text>3-hydroxy-2-methylpropanoyl-CoA + H2O = 3-hydroxy-2-methylpropanoate + CoA + H(+)</text>
        <dbReference type="Rhea" id="RHEA:20888"/>
        <dbReference type="ChEBI" id="CHEBI:11805"/>
        <dbReference type="ChEBI" id="CHEBI:15377"/>
        <dbReference type="ChEBI" id="CHEBI:15378"/>
        <dbReference type="ChEBI" id="CHEBI:57287"/>
        <dbReference type="ChEBI" id="CHEBI:57340"/>
        <dbReference type="EC" id="3.1.2.4"/>
    </reaction>
</comment>
<dbReference type="GO" id="GO:0003860">
    <property type="term" value="F:3-hydroxyisobutyryl-CoA hydrolase activity"/>
    <property type="evidence" value="ECO:0007669"/>
    <property type="project" value="UniProtKB-EC"/>
</dbReference>
<dbReference type="CDD" id="cd06558">
    <property type="entry name" value="crotonase-like"/>
    <property type="match status" value="1"/>
</dbReference>
<dbReference type="Gene3D" id="3.90.226.10">
    <property type="entry name" value="2-enoyl-CoA Hydratase, Chain A, domain 1"/>
    <property type="match status" value="1"/>
</dbReference>
<dbReference type="InterPro" id="IPR032259">
    <property type="entry name" value="HIBYL-CoA-H"/>
</dbReference>
<dbReference type="InterPro" id="IPR045004">
    <property type="entry name" value="ECH_dom"/>
</dbReference>
<accession>A0A9X2WI19</accession>
<reference evidence="5" key="1">
    <citation type="journal article" date="2022" name="Front. Microbiol.">
        <title>Genome-based taxonomic rearrangement of Oceanobacter-related bacteria including the description of Thalassolituus hydrocarbonoclasticus sp. nov. and Thalassolituus pacificus sp. nov. and emended description of the genus Thalassolituus.</title>
        <authorList>
            <person name="Dong C."/>
            <person name="Wei L."/>
            <person name="Wang J."/>
            <person name="Lai Q."/>
            <person name="Huang Z."/>
            <person name="Shao Z."/>
        </authorList>
    </citation>
    <scope>NUCLEOTIDE SEQUENCE</scope>
    <source>
        <strain evidence="5">59MF3M-4</strain>
    </source>
</reference>
<keyword evidence="3" id="KW-0378">Hydrolase</keyword>
<dbReference type="AlphaFoldDB" id="A0A9X2WI19"/>
<dbReference type="NCBIfam" id="NF004127">
    <property type="entry name" value="PRK05617.1"/>
    <property type="match status" value="1"/>
</dbReference>
<dbReference type="EC" id="3.1.2.4" evidence="2"/>
<organism evidence="5 6">
    <name type="scientific">Thalassolituus pacificus</name>
    <dbReference type="NCBI Taxonomy" id="2975440"/>
    <lineage>
        <taxon>Bacteria</taxon>
        <taxon>Pseudomonadati</taxon>
        <taxon>Pseudomonadota</taxon>
        <taxon>Gammaproteobacteria</taxon>
        <taxon>Oceanospirillales</taxon>
        <taxon>Oceanospirillaceae</taxon>
        <taxon>Thalassolituus</taxon>
    </lineage>
</organism>
<dbReference type="SUPFAM" id="SSF52096">
    <property type="entry name" value="ClpP/crotonase"/>
    <property type="match status" value="1"/>
</dbReference>